<dbReference type="InterPro" id="IPR029063">
    <property type="entry name" value="SAM-dependent_MTases_sf"/>
</dbReference>
<sequence length="434" mass="49474">MALKLALISFEIEKIGDCQHDPEYDVDDQSLSVERIKVQPLVRKCTEVLFECLQQVSDAFRFASKNVFVVDHALSLALISTSQDRAGCIDRAKHAGAGEGSSNINALTKFYHLANTLRYKISVDIEQLWNSNDSTKLECYKEGISNSDIKKLVIAIKREFEIDRVESIPIIKRGRLDKPHYLVSSDERVLEYDFDAVVMEGRSDFQDIKILHSPSLGNTLLLNNLQNLAEVDFPYTYGLMDEGNFDYKDKEILILGGGDGGLLHELLKEEPKSVTMIDIDEQVVQACCKHLKPFGSTMQKMNGPNYNIIIGDCLIHLRRYIEERRKFDVIFNDLTDIPVSKREDYLNAFLTPFSGDNPWKFVENILLLSLKCLKDDGSYMNHATGTGNLHAIQAYEELLSLSPIKVDYKKRSRYVPSFMEEWVFYTLTKSPSQN</sequence>
<dbReference type="InterPro" id="IPR035246">
    <property type="entry name" value="Spermidine_synt_N"/>
</dbReference>
<keyword evidence="6" id="KW-1185">Reference proteome</keyword>
<dbReference type="InterPro" id="IPR030374">
    <property type="entry name" value="PABS"/>
</dbReference>
<gene>
    <name evidence="5" type="primary">SMS</name>
    <name evidence="5" type="ORF">GZH46_01199</name>
</gene>
<evidence type="ECO:0000256" key="3">
    <source>
        <dbReference type="PROSITE-ProRule" id="PRU00354"/>
    </source>
</evidence>
<dbReference type="PANTHER" id="PTHR46315">
    <property type="entry name" value="SPERMINE SYNTHASE"/>
    <property type="match status" value="1"/>
</dbReference>
<dbReference type="Pfam" id="PF01564">
    <property type="entry name" value="Spermine_synth"/>
    <property type="match status" value="1"/>
</dbReference>
<feature type="domain" description="PABS" evidence="4">
    <location>
        <begin position="180"/>
        <end position="429"/>
    </location>
</feature>
<name>A0ABQ7SA39_9ACAR</name>
<dbReference type="Proteomes" id="UP000825002">
    <property type="component" value="Unassembled WGS sequence"/>
</dbReference>
<comment type="caution">
    <text evidence="5">The sequence shown here is derived from an EMBL/GenBank/DDBJ whole genome shotgun (WGS) entry which is preliminary data.</text>
</comment>
<proteinExistence type="inferred from homology"/>
<feature type="active site" description="Proton acceptor" evidence="3">
    <location>
        <position position="333"/>
    </location>
</feature>
<evidence type="ECO:0000256" key="2">
    <source>
        <dbReference type="ARBA" id="ARBA00022679"/>
    </source>
</evidence>
<dbReference type="SUPFAM" id="SSF53335">
    <property type="entry name" value="S-adenosyl-L-methionine-dependent methyltransferases"/>
    <property type="match status" value="1"/>
</dbReference>
<reference evidence="5 6" key="1">
    <citation type="submission" date="2020-10" db="EMBL/GenBank/DDBJ databases">
        <authorList>
            <person name="Klimov P.B."/>
            <person name="Dyachkov S.M."/>
            <person name="Chetverikov P.E."/>
        </authorList>
    </citation>
    <scope>NUCLEOTIDE SEQUENCE [LARGE SCALE GENOMIC DNA]</scope>
    <source>
        <strain evidence="5">BMOC 18-1129-001#AD2665</strain>
        <tissue evidence="5">Entire mites</tissue>
    </source>
</reference>
<keyword evidence="2 3" id="KW-0808">Transferase</keyword>
<dbReference type="PANTHER" id="PTHR46315:SF1">
    <property type="entry name" value="SPERMINE SYNTHASE"/>
    <property type="match status" value="1"/>
</dbReference>
<dbReference type="InterPro" id="IPR030373">
    <property type="entry name" value="PABS_CS"/>
</dbReference>
<dbReference type="EMBL" id="JAIFTH010000190">
    <property type="protein sequence ID" value="KAG9510267.1"/>
    <property type="molecule type" value="Genomic_DNA"/>
</dbReference>
<keyword evidence="3" id="KW-0620">Polyamine biosynthesis</keyword>
<evidence type="ECO:0000256" key="1">
    <source>
        <dbReference type="ARBA" id="ARBA00007867"/>
    </source>
</evidence>
<dbReference type="Pfam" id="PF17284">
    <property type="entry name" value="Spermine_synt_N"/>
    <property type="match status" value="1"/>
</dbReference>
<evidence type="ECO:0000259" key="4">
    <source>
        <dbReference type="PROSITE" id="PS51006"/>
    </source>
</evidence>
<dbReference type="PROSITE" id="PS01330">
    <property type="entry name" value="PABS_1"/>
    <property type="match status" value="1"/>
</dbReference>
<dbReference type="Gene3D" id="3.40.50.150">
    <property type="entry name" value="Vaccinia Virus protein VP39"/>
    <property type="match status" value="1"/>
</dbReference>
<comment type="similarity">
    <text evidence="1">Belongs to the spermidine/spermine synthase family.</text>
</comment>
<accession>A0ABQ7SA39</accession>
<protein>
    <submittedName>
        <fullName evidence="5">Spermine synthase</fullName>
    </submittedName>
</protein>
<organism evidence="5 6">
    <name type="scientific">Fragariocoptes setiger</name>
    <dbReference type="NCBI Taxonomy" id="1670756"/>
    <lineage>
        <taxon>Eukaryota</taxon>
        <taxon>Metazoa</taxon>
        <taxon>Ecdysozoa</taxon>
        <taxon>Arthropoda</taxon>
        <taxon>Chelicerata</taxon>
        <taxon>Arachnida</taxon>
        <taxon>Acari</taxon>
        <taxon>Acariformes</taxon>
        <taxon>Trombidiformes</taxon>
        <taxon>Prostigmata</taxon>
        <taxon>Eupodina</taxon>
        <taxon>Eriophyoidea</taxon>
        <taxon>Phytoptidae</taxon>
        <taxon>Fragariocoptes</taxon>
    </lineage>
</organism>
<dbReference type="InterPro" id="IPR015576">
    <property type="entry name" value="Spermine_synthase_animal"/>
</dbReference>
<evidence type="ECO:0000313" key="5">
    <source>
        <dbReference type="EMBL" id="KAG9510267.1"/>
    </source>
</evidence>
<dbReference type="Gene3D" id="2.30.140.10">
    <property type="entry name" value="Spermidine synthase, tetramerisation domain"/>
    <property type="match status" value="1"/>
</dbReference>
<evidence type="ECO:0000313" key="6">
    <source>
        <dbReference type="Proteomes" id="UP000825002"/>
    </source>
</evidence>
<dbReference type="InterPro" id="IPR037163">
    <property type="entry name" value="Spermidine_synt_N_sf"/>
</dbReference>
<dbReference type="PROSITE" id="PS51006">
    <property type="entry name" value="PABS_2"/>
    <property type="match status" value="1"/>
</dbReference>